<name>A0ABQ4S3X7_9HYPH</name>
<gene>
    <name evidence="1" type="ORF">OCOJLMKI_4396</name>
</gene>
<reference evidence="1" key="1">
    <citation type="journal article" date="2021" name="Front. Microbiol.">
        <title>Comprehensive Comparative Genomics and Phenotyping of Methylobacterium Species.</title>
        <authorList>
            <person name="Alessa O."/>
            <person name="Ogura Y."/>
            <person name="Fujitani Y."/>
            <person name="Takami H."/>
            <person name="Hayashi T."/>
            <person name="Sahin N."/>
            <person name="Tani A."/>
        </authorList>
    </citation>
    <scope>NUCLEOTIDE SEQUENCE</scope>
    <source>
        <strain evidence="1">DSM 19015</strain>
    </source>
</reference>
<proteinExistence type="predicted"/>
<reference evidence="1" key="2">
    <citation type="submission" date="2021-08" db="EMBL/GenBank/DDBJ databases">
        <authorList>
            <person name="Tani A."/>
            <person name="Ola A."/>
            <person name="Ogura Y."/>
            <person name="Katsura K."/>
            <person name="Hayashi T."/>
        </authorList>
    </citation>
    <scope>NUCLEOTIDE SEQUENCE</scope>
    <source>
        <strain evidence="1">DSM 19015</strain>
    </source>
</reference>
<accession>A0ABQ4S3X7</accession>
<keyword evidence="2" id="KW-1185">Reference proteome</keyword>
<organism evidence="1 2">
    <name type="scientific">Methylobacterium iners</name>
    <dbReference type="NCBI Taxonomy" id="418707"/>
    <lineage>
        <taxon>Bacteria</taxon>
        <taxon>Pseudomonadati</taxon>
        <taxon>Pseudomonadota</taxon>
        <taxon>Alphaproteobacteria</taxon>
        <taxon>Hyphomicrobiales</taxon>
        <taxon>Methylobacteriaceae</taxon>
        <taxon>Methylobacterium</taxon>
    </lineage>
</organism>
<sequence length="94" mass="10395">MTTGFDRPLASAVAHINASTRDRIDAASLLAALRAEVVPPEHEHHVRDFLYETEVETLSDLVRGGAVSYAALARLAQRYLPAAHDTRTWLDERA</sequence>
<dbReference type="EMBL" id="BPQP01000080">
    <property type="protein sequence ID" value="GJD97168.1"/>
    <property type="molecule type" value="Genomic_DNA"/>
</dbReference>
<evidence type="ECO:0000313" key="2">
    <source>
        <dbReference type="Proteomes" id="UP001055125"/>
    </source>
</evidence>
<comment type="caution">
    <text evidence="1">The sequence shown here is derived from an EMBL/GenBank/DDBJ whole genome shotgun (WGS) entry which is preliminary data.</text>
</comment>
<protein>
    <submittedName>
        <fullName evidence="1">Uncharacterized protein</fullName>
    </submittedName>
</protein>
<dbReference type="Proteomes" id="UP001055125">
    <property type="component" value="Unassembled WGS sequence"/>
</dbReference>
<evidence type="ECO:0000313" key="1">
    <source>
        <dbReference type="EMBL" id="GJD97168.1"/>
    </source>
</evidence>
<dbReference type="RefSeq" id="WP_238246249.1">
    <property type="nucleotide sequence ID" value="NZ_BPQP01000080.1"/>
</dbReference>